<sequence length="92" mass="10190">MIQNEPVDQLNSDDEVLTAMEESGITSRLSLTSRLSIAKALIAHFSRIKSKKGILDQCWEGAAELGLQSLLKSNPEADFDSHWVQCNRKGCN</sequence>
<proteinExistence type="predicted"/>
<protein>
    <submittedName>
        <fullName evidence="1">Uncharacterized protein</fullName>
    </submittedName>
</protein>
<organism evidence="1 2">
    <name type="scientific">Mytilus galloprovincialis</name>
    <name type="common">Mediterranean mussel</name>
    <dbReference type="NCBI Taxonomy" id="29158"/>
    <lineage>
        <taxon>Eukaryota</taxon>
        <taxon>Metazoa</taxon>
        <taxon>Spiralia</taxon>
        <taxon>Lophotrochozoa</taxon>
        <taxon>Mollusca</taxon>
        <taxon>Bivalvia</taxon>
        <taxon>Autobranchia</taxon>
        <taxon>Pteriomorphia</taxon>
        <taxon>Mytilida</taxon>
        <taxon>Mytiloidea</taxon>
        <taxon>Mytilidae</taxon>
        <taxon>Mytilinae</taxon>
        <taxon>Mytilus</taxon>
    </lineage>
</organism>
<dbReference type="OrthoDB" id="6192191at2759"/>
<comment type="caution">
    <text evidence="1">The sequence shown here is derived from an EMBL/GenBank/DDBJ whole genome shotgun (WGS) entry which is preliminary data.</text>
</comment>
<evidence type="ECO:0000313" key="2">
    <source>
        <dbReference type="Proteomes" id="UP000596742"/>
    </source>
</evidence>
<keyword evidence="2" id="KW-1185">Reference proteome</keyword>
<dbReference type="EMBL" id="UYJE01003932">
    <property type="protein sequence ID" value="VDI23514.1"/>
    <property type="molecule type" value="Genomic_DNA"/>
</dbReference>
<dbReference type="AlphaFoldDB" id="A0A8B6DQB7"/>
<dbReference type="Proteomes" id="UP000596742">
    <property type="component" value="Unassembled WGS sequence"/>
</dbReference>
<evidence type="ECO:0000313" key="1">
    <source>
        <dbReference type="EMBL" id="VDI23514.1"/>
    </source>
</evidence>
<accession>A0A8B6DQB7</accession>
<reference evidence="1" key="1">
    <citation type="submission" date="2018-11" db="EMBL/GenBank/DDBJ databases">
        <authorList>
            <person name="Alioto T."/>
            <person name="Alioto T."/>
        </authorList>
    </citation>
    <scope>NUCLEOTIDE SEQUENCE</scope>
</reference>
<gene>
    <name evidence="1" type="ORF">MGAL_10B012602</name>
</gene>
<name>A0A8B6DQB7_MYTGA</name>